<dbReference type="EMBL" id="JAJOMB010000020">
    <property type="protein sequence ID" value="MCD5315095.1"/>
    <property type="molecule type" value="Genomic_DNA"/>
</dbReference>
<sequence length="179" mass="19560">MPKRAKPRSGRKRPPDRPSGPPTRRSLPTEEPDTWAPATVQVRIEKGSATGQARRRHLEDQVLRLVNAARQRAGSPPLKADERLRAAARQHSERMSDLQFFDHMDPDGSDPGQRMLAAGHPAPGAENIAAGQAAAEPVMQAWMNSPGHRVNILNPAFVSLGVGVDLRPGGPFWTQNFGY</sequence>
<gene>
    <name evidence="3" type="ORF">LR394_29735</name>
</gene>
<dbReference type="Proteomes" id="UP001138997">
    <property type="component" value="Unassembled WGS sequence"/>
</dbReference>
<reference evidence="3" key="1">
    <citation type="submission" date="2021-11" db="EMBL/GenBank/DDBJ databases">
        <title>Streptomyces corallinus and Kineosporia corallina sp. nov., two new coral-derived marine actinobacteria.</title>
        <authorList>
            <person name="Buangrab K."/>
            <person name="Sutthacheep M."/>
            <person name="Yeemin T."/>
            <person name="Harunari E."/>
            <person name="Igarashi Y."/>
            <person name="Sripreechasak P."/>
            <person name="Kanchanasin P."/>
            <person name="Tanasupawat S."/>
            <person name="Phongsopitanun W."/>
        </authorList>
    </citation>
    <scope>NUCLEOTIDE SEQUENCE</scope>
    <source>
        <strain evidence="3">JCM 31032</strain>
    </source>
</reference>
<dbReference type="AlphaFoldDB" id="A0A9X1NJ96"/>
<dbReference type="PANTHER" id="PTHR31157">
    <property type="entry name" value="SCP DOMAIN-CONTAINING PROTEIN"/>
    <property type="match status" value="1"/>
</dbReference>
<dbReference type="Gene3D" id="3.40.33.10">
    <property type="entry name" value="CAP"/>
    <property type="match status" value="1"/>
</dbReference>
<evidence type="ECO:0000259" key="2">
    <source>
        <dbReference type="Pfam" id="PF00188"/>
    </source>
</evidence>
<dbReference type="RefSeq" id="WP_231447901.1">
    <property type="nucleotide sequence ID" value="NZ_JAJOMB010000020.1"/>
</dbReference>
<evidence type="ECO:0000313" key="3">
    <source>
        <dbReference type="EMBL" id="MCD5315095.1"/>
    </source>
</evidence>
<comment type="caution">
    <text evidence="3">The sequence shown here is derived from an EMBL/GenBank/DDBJ whole genome shotgun (WGS) entry which is preliminary data.</text>
</comment>
<evidence type="ECO:0000256" key="1">
    <source>
        <dbReference type="SAM" id="MobiDB-lite"/>
    </source>
</evidence>
<feature type="compositionally biased region" description="Basic residues" evidence="1">
    <location>
        <begin position="1"/>
        <end position="14"/>
    </location>
</feature>
<dbReference type="InterPro" id="IPR035940">
    <property type="entry name" value="CAP_sf"/>
</dbReference>
<feature type="region of interest" description="Disordered" evidence="1">
    <location>
        <begin position="1"/>
        <end position="38"/>
    </location>
</feature>
<proteinExistence type="predicted"/>
<dbReference type="InterPro" id="IPR014044">
    <property type="entry name" value="CAP_dom"/>
</dbReference>
<keyword evidence="4" id="KW-1185">Reference proteome</keyword>
<dbReference type="CDD" id="cd05379">
    <property type="entry name" value="CAP_bacterial"/>
    <property type="match status" value="1"/>
</dbReference>
<dbReference type="PANTHER" id="PTHR31157:SF1">
    <property type="entry name" value="SCP DOMAIN-CONTAINING PROTEIN"/>
    <property type="match status" value="1"/>
</dbReference>
<feature type="domain" description="SCP" evidence="2">
    <location>
        <begin position="63"/>
        <end position="177"/>
    </location>
</feature>
<evidence type="ECO:0000313" key="4">
    <source>
        <dbReference type="Proteomes" id="UP001138997"/>
    </source>
</evidence>
<protein>
    <submittedName>
        <fullName evidence="3">CAP domain-containing protein</fullName>
    </submittedName>
</protein>
<dbReference type="Pfam" id="PF00188">
    <property type="entry name" value="CAP"/>
    <property type="match status" value="1"/>
</dbReference>
<accession>A0A9X1NJ96</accession>
<organism evidence="3 4">
    <name type="scientific">Kineosporia babensis</name>
    <dbReference type="NCBI Taxonomy" id="499548"/>
    <lineage>
        <taxon>Bacteria</taxon>
        <taxon>Bacillati</taxon>
        <taxon>Actinomycetota</taxon>
        <taxon>Actinomycetes</taxon>
        <taxon>Kineosporiales</taxon>
        <taxon>Kineosporiaceae</taxon>
        <taxon>Kineosporia</taxon>
    </lineage>
</organism>
<dbReference type="SUPFAM" id="SSF55797">
    <property type="entry name" value="PR-1-like"/>
    <property type="match status" value="1"/>
</dbReference>
<name>A0A9X1NJ96_9ACTN</name>